<accession>A0A9X2VXW9</accession>
<dbReference type="SUPFAM" id="SSF52499">
    <property type="entry name" value="Isochorismatase-like hydrolases"/>
    <property type="match status" value="1"/>
</dbReference>
<name>A0A9X2VXW9_9PSEU</name>
<dbReference type="Pfam" id="PF00857">
    <property type="entry name" value="Isochorismatase"/>
    <property type="match status" value="1"/>
</dbReference>
<dbReference type="PANTHER" id="PTHR43540">
    <property type="entry name" value="PEROXYUREIDOACRYLATE/UREIDOACRYLATE AMIDOHYDROLASE-RELATED"/>
    <property type="match status" value="1"/>
</dbReference>
<dbReference type="InterPro" id="IPR036380">
    <property type="entry name" value="Isochorismatase-like_sf"/>
</dbReference>
<dbReference type="CDD" id="cd00431">
    <property type="entry name" value="cysteine_hydrolases"/>
    <property type="match status" value="1"/>
</dbReference>
<keyword evidence="4" id="KW-1185">Reference proteome</keyword>
<dbReference type="InterPro" id="IPR050272">
    <property type="entry name" value="Isochorismatase-like_hydrls"/>
</dbReference>
<dbReference type="InterPro" id="IPR000868">
    <property type="entry name" value="Isochorismatase-like_dom"/>
</dbReference>
<organism evidence="3 4">
    <name type="scientific">Umezawaea endophytica</name>
    <dbReference type="NCBI Taxonomy" id="1654476"/>
    <lineage>
        <taxon>Bacteria</taxon>
        <taxon>Bacillati</taxon>
        <taxon>Actinomycetota</taxon>
        <taxon>Actinomycetes</taxon>
        <taxon>Pseudonocardiales</taxon>
        <taxon>Pseudonocardiaceae</taxon>
        <taxon>Umezawaea</taxon>
    </lineage>
</organism>
<dbReference type="Proteomes" id="UP001141259">
    <property type="component" value="Unassembled WGS sequence"/>
</dbReference>
<feature type="domain" description="Isochorismatase-like" evidence="2">
    <location>
        <begin position="4"/>
        <end position="190"/>
    </location>
</feature>
<dbReference type="RefSeq" id="WP_259629194.1">
    <property type="nucleotide sequence ID" value="NZ_JANYMP010000036.1"/>
</dbReference>
<evidence type="ECO:0000313" key="4">
    <source>
        <dbReference type="Proteomes" id="UP001141259"/>
    </source>
</evidence>
<dbReference type="PANTHER" id="PTHR43540:SF6">
    <property type="entry name" value="ISOCHORISMATASE-LIKE DOMAIN-CONTAINING PROTEIN"/>
    <property type="match status" value="1"/>
</dbReference>
<evidence type="ECO:0000313" key="3">
    <source>
        <dbReference type="EMBL" id="MCS7483743.1"/>
    </source>
</evidence>
<dbReference type="GO" id="GO:0016787">
    <property type="term" value="F:hydrolase activity"/>
    <property type="evidence" value="ECO:0007669"/>
    <property type="project" value="UniProtKB-KW"/>
</dbReference>
<proteinExistence type="predicted"/>
<sequence length="206" mass="21841">MSTTAVLVIDMQNGFLHPEGSLARAGMGLSDTEPVVRAAENLVAASRAASVPVLYTRQVISEGGPEMSAAWREAAAPILAIEPRMLSHGSWDAEILDRLAPVAGEKVVDKDRYDAFLHTDLEETLRGLGVERLVVAGVLTNVCVESTVRSGLERHFDVAVASDATAAYDGFLAPSLAAMRALFATVAPWAEILSRGGGERIVTATR</sequence>
<reference evidence="3" key="1">
    <citation type="submission" date="2022-08" db="EMBL/GenBank/DDBJ databases">
        <authorList>
            <person name="Tistechok S."/>
            <person name="Samborskyy M."/>
            <person name="Roman I."/>
        </authorList>
    </citation>
    <scope>NUCLEOTIDE SEQUENCE</scope>
    <source>
        <strain evidence="3">DSM 103496</strain>
    </source>
</reference>
<dbReference type="Gene3D" id="3.40.50.850">
    <property type="entry name" value="Isochorismatase-like"/>
    <property type="match status" value="1"/>
</dbReference>
<protein>
    <submittedName>
        <fullName evidence="3">Cysteine hydrolase</fullName>
    </submittedName>
</protein>
<evidence type="ECO:0000256" key="1">
    <source>
        <dbReference type="ARBA" id="ARBA00022801"/>
    </source>
</evidence>
<dbReference type="EMBL" id="JANYMP010000036">
    <property type="protein sequence ID" value="MCS7483743.1"/>
    <property type="molecule type" value="Genomic_DNA"/>
</dbReference>
<keyword evidence="1 3" id="KW-0378">Hydrolase</keyword>
<evidence type="ECO:0000259" key="2">
    <source>
        <dbReference type="Pfam" id="PF00857"/>
    </source>
</evidence>
<gene>
    <name evidence="3" type="ORF">NZH93_43465</name>
</gene>
<dbReference type="AlphaFoldDB" id="A0A9X2VXW9"/>
<comment type="caution">
    <text evidence="3">The sequence shown here is derived from an EMBL/GenBank/DDBJ whole genome shotgun (WGS) entry which is preliminary data.</text>
</comment>